<protein>
    <recommendedName>
        <fullName evidence="3">DUF4157 domain-containing protein</fullName>
    </recommendedName>
</protein>
<dbReference type="Proteomes" id="UP001195624">
    <property type="component" value="Unassembled WGS sequence"/>
</dbReference>
<evidence type="ECO:0000313" key="1">
    <source>
        <dbReference type="EMBL" id="MBP2167961.1"/>
    </source>
</evidence>
<evidence type="ECO:0008006" key="3">
    <source>
        <dbReference type="Google" id="ProtNLM"/>
    </source>
</evidence>
<accession>A0ABS4P5P2</accession>
<dbReference type="EMBL" id="JAGGMQ010000001">
    <property type="protein sequence ID" value="MBP2167961.1"/>
    <property type="molecule type" value="Genomic_DNA"/>
</dbReference>
<comment type="caution">
    <text evidence="1">The sequence shown here is derived from an EMBL/GenBank/DDBJ whole genome shotgun (WGS) entry which is preliminary data.</text>
</comment>
<name>A0ABS4P5P2_9GAMM</name>
<proteinExistence type="predicted"/>
<reference evidence="2" key="2">
    <citation type="submission" date="2023-07" db="EMBL/GenBank/DDBJ databases">
        <title>Genome mining of underrepresented organisms for secondary metabolites.</title>
        <authorList>
            <person name="D'Agostino P.M."/>
        </authorList>
    </citation>
    <scope>NUCLEOTIDE SEQUENCE [LARGE SCALE GENOMIC DNA]</scope>
    <source>
        <strain evidence="2">WS4403</strain>
    </source>
</reference>
<reference evidence="1 2" key="1">
    <citation type="submission" date="2021-03" db="EMBL/GenBank/DDBJ databases">
        <authorList>
            <person name="D'Agostino P."/>
            <person name="Huntemann M."/>
            <person name="Clum A."/>
            <person name="Spunde A."/>
            <person name="Palaniappan K."/>
            <person name="Ritter S."/>
            <person name="Mikhailova N."/>
            <person name="Chen I.-M."/>
            <person name="Stamatis D."/>
            <person name="Reddy T."/>
            <person name="O'Malley R."/>
            <person name="Daum C."/>
            <person name="Shapiro N."/>
            <person name="Ivanova N."/>
            <person name="Kyrpides N."/>
            <person name="Woyke T."/>
        </authorList>
    </citation>
    <scope>NUCLEOTIDE SEQUENCE [LARGE SCALE GENOMIC DNA]</scope>
    <source>
        <strain evidence="1 2">WS4403</strain>
    </source>
</reference>
<organism evidence="1 2">
    <name type="scientific">Winslowiella toletana</name>
    <dbReference type="NCBI Taxonomy" id="92490"/>
    <lineage>
        <taxon>Bacteria</taxon>
        <taxon>Pseudomonadati</taxon>
        <taxon>Pseudomonadota</taxon>
        <taxon>Gammaproteobacteria</taxon>
        <taxon>Enterobacterales</taxon>
        <taxon>Erwiniaceae</taxon>
        <taxon>Winslowiella</taxon>
    </lineage>
</organism>
<keyword evidence="2" id="KW-1185">Reference proteome</keyword>
<sequence length="42" mass="5201">MTPNGELYFRSWYQNDFSVADFPSKHLFIHELSHVWQREHHL</sequence>
<evidence type="ECO:0000313" key="2">
    <source>
        <dbReference type="Proteomes" id="UP001195624"/>
    </source>
</evidence>
<gene>
    <name evidence="1" type="ORF">J2125_001153</name>
</gene>